<dbReference type="PROSITE" id="PS51180">
    <property type="entry name" value="BRO1"/>
    <property type="match status" value="1"/>
</dbReference>
<dbReference type="GeneID" id="6013049"/>
<protein>
    <submittedName>
        <fullName evidence="4">PH-response regulator</fullName>
    </submittedName>
</protein>
<dbReference type="Pfam" id="PF03097">
    <property type="entry name" value="BRO1"/>
    <property type="match status" value="1"/>
</dbReference>
<dbReference type="Gene3D" id="1.25.40.280">
    <property type="entry name" value="alix/aip1 like domains"/>
    <property type="match status" value="1"/>
</dbReference>
<proteinExistence type="inferred from homology"/>
<dbReference type="InterPro" id="IPR004328">
    <property type="entry name" value="BRO1_dom"/>
</dbReference>
<dbReference type="eggNOG" id="KOG2220">
    <property type="taxonomic scope" value="Eukaryota"/>
</dbReference>
<dbReference type="EMBL" id="AACS02000004">
    <property type="protein sequence ID" value="EAU85318.2"/>
    <property type="molecule type" value="Genomic_DNA"/>
</dbReference>
<dbReference type="AlphaFoldDB" id="A8NUQ0"/>
<dbReference type="Gene3D" id="1.20.120.560">
    <property type="entry name" value="alix/aip1 in complex with the ypdl late domain"/>
    <property type="match status" value="1"/>
</dbReference>
<feature type="region of interest" description="Disordered" evidence="2">
    <location>
        <begin position="470"/>
        <end position="490"/>
    </location>
</feature>
<dbReference type="SMART" id="SM01041">
    <property type="entry name" value="BRO1"/>
    <property type="match status" value="1"/>
</dbReference>
<dbReference type="STRING" id="240176.A8NUQ0"/>
<keyword evidence="5" id="KW-1185">Reference proteome</keyword>
<dbReference type="PANTHER" id="PTHR23030">
    <property type="entry name" value="PCD6 INTERACTING PROTEIN-RELATED"/>
    <property type="match status" value="1"/>
</dbReference>
<dbReference type="HOGENOM" id="CLU_007181_2_1_1"/>
<evidence type="ECO:0000313" key="4">
    <source>
        <dbReference type="EMBL" id="EAU85318.2"/>
    </source>
</evidence>
<accession>A8NUQ0</accession>
<feature type="compositionally biased region" description="Pro residues" evidence="2">
    <location>
        <begin position="778"/>
        <end position="791"/>
    </location>
</feature>
<sequence length="791" mass="89335">MSNLLAIPFKKTYEIDIKGAARSYISNHTDGAHPDEFRDDIKSWQDLRRDATSTIVHVNRTDTALLYHAQLVSILAKFPTDIHLEIPYATIFDPDNSIPVSLNNLLFERAAVVFNLAALFSQLANAEDRSSPDGIKRAASYYQQAAGTLSYLRSDILPKLSYSESDDRPPDLTEGVAAGLEYLMLAQAQECSWQMAKLNHYKNGLVSKIAARVGTLYDSAFTTLNDAARRLLPKDWLAHVEAKSYHFKAVAEFRKSMDEIENGNKYGFELARLQNAQMHAQQAYDIARRGKVAAPVLQDAQSLMEIIQKNLIRAQRDNDLIYHQDVPTASALPAIPETNLTASKTPPGLLNPESVFGTRRPLFEGLVSWGAREAINIYNDRKKNLLKEQITDVSQDLQNTADRELRILNLPASLEALERPIGLPPSLLRKAEEIRLEDGPERVEASLDNIETLAQRDRALLDEAMDILDTEASEDESTRKDYPINRPPSHEANIELTSKGERYRHLLDQARESDETVRRKWYEWEDHIQQLTLDEATLESLIPSTTASSVNQGSREARVTRQHARALRVKLEDLDTLHRDREDLVRRARTLAEIDDVKPRIMKAAAGFEKLAVVQPAMFEDISDEELAKYDKYVQELSELAKRQEHILHEIKVENDLFLGSRKDDPAVKERERALQALELAYLKYKEITKNLDEGNKFYNSLADMLIQFRAVCKAWAQQRNQELHALTTGFENLSISQESARQQPPARTPGAKKPPVGKSSLGLPALTSEEWGFEDVPIPPGPPSPTKSKR</sequence>
<dbReference type="OMA" id="VSHAEEM"/>
<dbReference type="GO" id="GO:0005768">
    <property type="term" value="C:endosome"/>
    <property type="evidence" value="ECO:0007669"/>
    <property type="project" value="TreeGrafter"/>
</dbReference>
<dbReference type="OrthoDB" id="64867at2759"/>
<dbReference type="InterPro" id="IPR038499">
    <property type="entry name" value="BRO1_sf"/>
</dbReference>
<dbReference type="KEGG" id="cci:CC1G_07588"/>
<gene>
    <name evidence="4" type="ORF">CC1G_07588</name>
</gene>
<name>A8NUQ0_COPC7</name>
<dbReference type="Proteomes" id="UP000001861">
    <property type="component" value="Unassembled WGS sequence"/>
</dbReference>
<dbReference type="RefSeq" id="XP_001836505.2">
    <property type="nucleotide sequence ID" value="XM_001836453.2"/>
</dbReference>
<comment type="caution">
    <text evidence="4">The sequence shown here is derived from an EMBL/GenBank/DDBJ whole genome shotgun (WGS) entry which is preliminary data.</text>
</comment>
<dbReference type="InParanoid" id="A8NUQ0"/>
<dbReference type="InterPro" id="IPR025304">
    <property type="entry name" value="ALIX_V_dom"/>
</dbReference>
<feature type="compositionally biased region" description="Basic and acidic residues" evidence="2">
    <location>
        <begin position="476"/>
        <end position="490"/>
    </location>
</feature>
<dbReference type="PANTHER" id="PTHR23030:SF39">
    <property type="entry name" value="PROGRAMMED CELL DEATH 6-INTERACTING PROTEIN"/>
    <property type="match status" value="1"/>
</dbReference>
<dbReference type="CDD" id="cd09241">
    <property type="entry name" value="BRO1_ScRim20-like"/>
    <property type="match status" value="1"/>
</dbReference>
<evidence type="ECO:0000313" key="5">
    <source>
        <dbReference type="Proteomes" id="UP000001861"/>
    </source>
</evidence>
<evidence type="ECO:0000256" key="2">
    <source>
        <dbReference type="SAM" id="MobiDB-lite"/>
    </source>
</evidence>
<organism evidence="4 5">
    <name type="scientific">Coprinopsis cinerea (strain Okayama-7 / 130 / ATCC MYA-4618 / FGSC 9003)</name>
    <name type="common">Inky cap fungus</name>
    <name type="synonym">Hormographiella aspergillata</name>
    <dbReference type="NCBI Taxonomy" id="240176"/>
    <lineage>
        <taxon>Eukaryota</taxon>
        <taxon>Fungi</taxon>
        <taxon>Dikarya</taxon>
        <taxon>Basidiomycota</taxon>
        <taxon>Agaricomycotina</taxon>
        <taxon>Agaricomycetes</taxon>
        <taxon>Agaricomycetidae</taxon>
        <taxon>Agaricales</taxon>
        <taxon>Agaricineae</taxon>
        <taxon>Psathyrellaceae</taxon>
        <taxon>Coprinopsis</taxon>
    </lineage>
</organism>
<dbReference type="Pfam" id="PF13949">
    <property type="entry name" value="ALIX_LYPXL_bnd"/>
    <property type="match status" value="1"/>
</dbReference>
<dbReference type="VEuPathDB" id="FungiDB:CC1G_07588"/>
<feature type="domain" description="BRO1" evidence="3">
    <location>
        <begin position="3"/>
        <end position="405"/>
    </location>
</feature>
<dbReference type="CDD" id="cd09236">
    <property type="entry name" value="V_AnPalA_UmRIM20_like"/>
    <property type="match status" value="1"/>
</dbReference>
<dbReference type="Gene3D" id="1.20.140.50">
    <property type="entry name" value="alix/aip1 like domains"/>
    <property type="match status" value="1"/>
</dbReference>
<feature type="region of interest" description="Disordered" evidence="2">
    <location>
        <begin position="736"/>
        <end position="791"/>
    </location>
</feature>
<comment type="similarity">
    <text evidence="1">Belongs to the palA/RIM20 family.</text>
</comment>
<evidence type="ECO:0000259" key="3">
    <source>
        <dbReference type="PROSITE" id="PS51180"/>
    </source>
</evidence>
<evidence type="ECO:0000256" key="1">
    <source>
        <dbReference type="ARBA" id="ARBA00038154"/>
    </source>
</evidence>
<reference evidence="4 5" key="1">
    <citation type="journal article" date="2010" name="Proc. Natl. Acad. Sci. U.S.A.">
        <title>Insights into evolution of multicellular fungi from the assembled chromosomes of the mushroom Coprinopsis cinerea (Coprinus cinereus).</title>
        <authorList>
            <person name="Stajich J.E."/>
            <person name="Wilke S.K."/>
            <person name="Ahren D."/>
            <person name="Au C.H."/>
            <person name="Birren B.W."/>
            <person name="Borodovsky M."/>
            <person name="Burns C."/>
            <person name="Canback B."/>
            <person name="Casselton L.A."/>
            <person name="Cheng C.K."/>
            <person name="Deng J."/>
            <person name="Dietrich F.S."/>
            <person name="Fargo D.C."/>
            <person name="Farman M.L."/>
            <person name="Gathman A.C."/>
            <person name="Goldberg J."/>
            <person name="Guigo R."/>
            <person name="Hoegger P.J."/>
            <person name="Hooker J.B."/>
            <person name="Huggins A."/>
            <person name="James T.Y."/>
            <person name="Kamada T."/>
            <person name="Kilaru S."/>
            <person name="Kodira C."/>
            <person name="Kues U."/>
            <person name="Kupfer D."/>
            <person name="Kwan H.S."/>
            <person name="Lomsadze A."/>
            <person name="Li W."/>
            <person name="Lilly W.W."/>
            <person name="Ma L.J."/>
            <person name="Mackey A.J."/>
            <person name="Manning G."/>
            <person name="Martin F."/>
            <person name="Muraguchi H."/>
            <person name="Natvig D.O."/>
            <person name="Palmerini H."/>
            <person name="Ramesh M.A."/>
            <person name="Rehmeyer C.J."/>
            <person name="Roe B.A."/>
            <person name="Shenoy N."/>
            <person name="Stanke M."/>
            <person name="Ter-Hovhannisyan V."/>
            <person name="Tunlid A."/>
            <person name="Velagapudi R."/>
            <person name="Vision T.J."/>
            <person name="Zeng Q."/>
            <person name="Zolan M.E."/>
            <person name="Pukkila P.J."/>
        </authorList>
    </citation>
    <scope>NUCLEOTIDE SEQUENCE [LARGE SCALE GENOMIC DNA]</scope>
    <source>
        <strain evidence="5">Okayama-7 / 130 / ATCC MYA-4618 / FGSC 9003</strain>
    </source>
</reference>